<dbReference type="GO" id="GO:0008705">
    <property type="term" value="F:methionine synthase activity"/>
    <property type="evidence" value="ECO:0007669"/>
    <property type="project" value="InterPro"/>
</dbReference>
<reference evidence="3" key="1">
    <citation type="submission" date="2018-11" db="EMBL/GenBank/DDBJ databases">
        <title>Genome sequencing of a novel mesophilic and cellulolytic organism within the genus Hungateiclostridium.</title>
        <authorList>
            <person name="Rettenmaier R."/>
            <person name="Liebl W."/>
            <person name="Zverlov V."/>
        </authorList>
    </citation>
    <scope>NUCLEOTIDE SEQUENCE [LARGE SCALE GENOMIC DNA]</scope>
    <source>
        <strain evidence="3">N2K1</strain>
    </source>
</reference>
<feature type="domain" description="AdoMet activation" evidence="1">
    <location>
        <begin position="154"/>
        <end position="203"/>
    </location>
</feature>
<evidence type="ECO:0000259" key="1">
    <source>
        <dbReference type="Pfam" id="PF02965"/>
    </source>
</evidence>
<dbReference type="InterPro" id="IPR037010">
    <property type="entry name" value="VitB12-dep_Met_synth_activ_sf"/>
</dbReference>
<dbReference type="RefSeq" id="WP_128705699.1">
    <property type="nucleotide sequence ID" value="NZ_RLII01000002.1"/>
</dbReference>
<dbReference type="Pfam" id="PF02965">
    <property type="entry name" value="Met_synt_B12"/>
    <property type="match status" value="1"/>
</dbReference>
<comment type="caution">
    <text evidence="2">The sequence shown here is derived from an EMBL/GenBank/DDBJ whole genome shotgun (WGS) entry which is preliminary data.</text>
</comment>
<name>A0A4Q0I6V6_9FIRM</name>
<dbReference type="Proteomes" id="UP000289166">
    <property type="component" value="Unassembled WGS sequence"/>
</dbReference>
<protein>
    <submittedName>
        <fullName evidence="2">Methionine synthase</fullName>
    </submittedName>
</protein>
<dbReference type="Gene3D" id="3.40.109.40">
    <property type="match status" value="1"/>
</dbReference>
<organism evidence="2 3">
    <name type="scientific">Acetivibrio mesophilus</name>
    <dbReference type="NCBI Taxonomy" id="2487273"/>
    <lineage>
        <taxon>Bacteria</taxon>
        <taxon>Bacillati</taxon>
        <taxon>Bacillota</taxon>
        <taxon>Clostridia</taxon>
        <taxon>Eubacteriales</taxon>
        <taxon>Oscillospiraceae</taxon>
        <taxon>Acetivibrio</taxon>
    </lineage>
</organism>
<evidence type="ECO:0000313" key="3">
    <source>
        <dbReference type="Proteomes" id="UP000289166"/>
    </source>
</evidence>
<dbReference type="EMBL" id="RLII01000002">
    <property type="protein sequence ID" value="RXE60126.1"/>
    <property type="molecule type" value="Genomic_DNA"/>
</dbReference>
<dbReference type="InterPro" id="IPR004223">
    <property type="entry name" value="VitB12-dep_Met_synth_activ_dom"/>
</dbReference>
<accession>A0A4Q0I6V6</accession>
<evidence type="ECO:0000313" key="2">
    <source>
        <dbReference type="EMBL" id="RXE60126.1"/>
    </source>
</evidence>
<sequence>MEKYRGLKFFEHIPATPDKGMILTRLGYKKTTTVMDDDYRKNLMENISKGLMLCNTKGVFGTFDIINRDEESVELENGVTLKSRSLSKLLSNSMDVVLMASTVGKDIVDRIVDEIKNKDAAFGVILDAVASETADAALDWMVDFINKMIRREGKKLTGMRYSPGYGDLPLSNQKLIFDVLNLERLGINITERFMLVPEKSVIAIAGVEGVGYNE</sequence>
<keyword evidence="3" id="KW-1185">Reference proteome</keyword>
<dbReference type="SUPFAM" id="SSF56507">
    <property type="entry name" value="Methionine synthase activation domain-like"/>
    <property type="match status" value="1"/>
</dbReference>
<dbReference type="PIRSF" id="PIRSF037984">
    <property type="entry name" value="Met_synth_TM0269_prd"/>
    <property type="match status" value="1"/>
</dbReference>
<dbReference type="OrthoDB" id="9816190at2"/>
<dbReference type="AlphaFoldDB" id="A0A4Q0I6V6"/>
<gene>
    <name evidence="2" type="ORF">EFD62_02530</name>
</gene>
<proteinExistence type="predicted"/>
<dbReference type="InterPro" id="IPR017342">
    <property type="entry name" value="S-AdoMet-dep_Met_synth_prd"/>
</dbReference>